<comment type="caution">
    <text evidence="1">The sequence shown here is derived from an EMBL/GenBank/DDBJ whole genome shotgun (WGS) entry which is preliminary data.</text>
</comment>
<proteinExistence type="predicted"/>
<name>A0A699WN58_TANCI</name>
<dbReference type="AlphaFoldDB" id="A0A699WN58"/>
<accession>A0A699WN58</accession>
<feature type="non-terminal residue" evidence="1">
    <location>
        <position position="1"/>
    </location>
</feature>
<protein>
    <submittedName>
        <fullName evidence="1">Retrotransposon protein, putative, Ty1-copia subclass</fullName>
    </submittedName>
</protein>
<organism evidence="1">
    <name type="scientific">Tanacetum cinerariifolium</name>
    <name type="common">Dalmatian daisy</name>
    <name type="synonym">Chrysanthemum cinerariifolium</name>
    <dbReference type="NCBI Taxonomy" id="118510"/>
    <lineage>
        <taxon>Eukaryota</taxon>
        <taxon>Viridiplantae</taxon>
        <taxon>Streptophyta</taxon>
        <taxon>Embryophyta</taxon>
        <taxon>Tracheophyta</taxon>
        <taxon>Spermatophyta</taxon>
        <taxon>Magnoliopsida</taxon>
        <taxon>eudicotyledons</taxon>
        <taxon>Gunneridae</taxon>
        <taxon>Pentapetalae</taxon>
        <taxon>asterids</taxon>
        <taxon>campanulids</taxon>
        <taxon>Asterales</taxon>
        <taxon>Asteraceae</taxon>
        <taxon>Asteroideae</taxon>
        <taxon>Anthemideae</taxon>
        <taxon>Anthemidinae</taxon>
        <taxon>Tanacetum</taxon>
    </lineage>
</organism>
<gene>
    <name evidence="1" type="ORF">Tci_918190</name>
</gene>
<reference evidence="1" key="1">
    <citation type="journal article" date="2019" name="Sci. Rep.">
        <title>Draft genome of Tanacetum cinerariifolium, the natural source of mosquito coil.</title>
        <authorList>
            <person name="Yamashiro T."/>
            <person name="Shiraishi A."/>
            <person name="Satake H."/>
            <person name="Nakayama K."/>
        </authorList>
    </citation>
    <scope>NUCLEOTIDE SEQUENCE</scope>
</reference>
<sequence>VSCYTDAGYLTDADDLKSQTGYVSVLNGCAVDWKSAKQSIFATSSAEA</sequence>
<dbReference type="EMBL" id="BKCJ011668526">
    <property type="protein sequence ID" value="GFD46221.1"/>
    <property type="molecule type" value="Genomic_DNA"/>
</dbReference>
<evidence type="ECO:0000313" key="1">
    <source>
        <dbReference type="EMBL" id="GFD46221.1"/>
    </source>
</evidence>
<feature type="non-terminal residue" evidence="1">
    <location>
        <position position="48"/>
    </location>
</feature>